<dbReference type="HOGENOM" id="CLU_145387_0_0_6"/>
<keyword evidence="3" id="KW-1185">Reference proteome</keyword>
<sequence>MKRYALLWTLLVTALLAGCAMNPDDGLSDEDRAVLRYDSASLDGAFELLEVNRATSGDIVRAQVHLRNKSSFSVDYQYKFRWYDRNGFEIAPEGEPWRPQRASGKAEVRLQAVAPNAAVARFELWLREE</sequence>
<dbReference type="OrthoDB" id="5616034at2"/>
<evidence type="ECO:0000313" key="3">
    <source>
        <dbReference type="Proteomes" id="UP000006764"/>
    </source>
</evidence>
<evidence type="ECO:0008006" key="4">
    <source>
        <dbReference type="Google" id="ProtNLM"/>
    </source>
</evidence>
<protein>
    <recommendedName>
        <fullName evidence="4">Lipoprotein</fullName>
    </recommendedName>
</protein>
<feature type="chain" id="PRO_5002097245" description="Lipoprotein" evidence="1">
    <location>
        <begin position="18"/>
        <end position="129"/>
    </location>
</feature>
<evidence type="ECO:0000313" key="2">
    <source>
        <dbReference type="EMBL" id="AJD46603.1"/>
    </source>
</evidence>
<dbReference type="InterPro" id="IPR038483">
    <property type="entry name" value="YcfL-like_sf"/>
</dbReference>
<dbReference type="InterPro" id="IPR010824">
    <property type="entry name" value="DUF1425"/>
</dbReference>
<dbReference type="RefSeq" id="WP_008740119.1">
    <property type="nucleotide sequence ID" value="NZ_CP004387.1"/>
</dbReference>
<dbReference type="EMBL" id="CP004387">
    <property type="protein sequence ID" value="AJD46603.1"/>
    <property type="molecule type" value="Genomic_DNA"/>
</dbReference>
<gene>
    <name evidence="2" type="ORF">S7S_00895</name>
</gene>
<dbReference type="Proteomes" id="UP000006764">
    <property type="component" value="Chromosome"/>
</dbReference>
<dbReference type="STRING" id="391936.S7S_00895"/>
<accession>A0A0B4XJ62</accession>
<evidence type="ECO:0000256" key="1">
    <source>
        <dbReference type="SAM" id="SignalP"/>
    </source>
</evidence>
<dbReference type="Pfam" id="PF07233">
    <property type="entry name" value="DUF1425"/>
    <property type="match status" value="1"/>
</dbReference>
<reference evidence="2 3" key="1">
    <citation type="journal article" date="2012" name="J. Bacteriol.">
        <title>Genome sequence of an alkane-degrading bacterium, Alcanivorax pacificus type strain W11-5, isolated from deep sea sediment.</title>
        <authorList>
            <person name="Lai Q."/>
            <person name="Shao Z."/>
        </authorList>
    </citation>
    <scope>NUCLEOTIDE SEQUENCE [LARGE SCALE GENOMIC DNA]</scope>
    <source>
        <strain evidence="2 3">W11-5</strain>
    </source>
</reference>
<dbReference type="AlphaFoldDB" id="A0A0B4XJ62"/>
<proteinExistence type="predicted"/>
<keyword evidence="1" id="KW-0732">Signal</keyword>
<dbReference type="CDD" id="cd09030">
    <property type="entry name" value="DUF1425"/>
    <property type="match status" value="1"/>
</dbReference>
<dbReference type="PROSITE" id="PS51257">
    <property type="entry name" value="PROKAR_LIPOPROTEIN"/>
    <property type="match status" value="1"/>
</dbReference>
<organism evidence="2 3">
    <name type="scientific">Isoalcanivorax pacificus W11-5</name>
    <dbReference type="NCBI Taxonomy" id="391936"/>
    <lineage>
        <taxon>Bacteria</taxon>
        <taxon>Pseudomonadati</taxon>
        <taxon>Pseudomonadota</taxon>
        <taxon>Gammaproteobacteria</taxon>
        <taxon>Oceanospirillales</taxon>
        <taxon>Alcanivoracaceae</taxon>
        <taxon>Isoalcanivorax</taxon>
    </lineage>
</organism>
<feature type="signal peptide" evidence="1">
    <location>
        <begin position="1"/>
        <end position="17"/>
    </location>
</feature>
<dbReference type="KEGG" id="apac:S7S_00895"/>
<name>A0A0B4XJ62_9GAMM</name>
<dbReference type="Gene3D" id="2.60.40.3230">
    <property type="match status" value="1"/>
</dbReference>